<evidence type="ECO:0000313" key="4">
    <source>
        <dbReference type="EMBL" id="GGF26812.1"/>
    </source>
</evidence>
<evidence type="ECO:0000256" key="2">
    <source>
        <dbReference type="ARBA" id="ARBA00022723"/>
    </source>
</evidence>
<sequence length="179" mass="20123">MLSFTYNLAVMLTATAALLAQTLLPEFDHELVLTRRVLERAPEAHFNWQPHPKSMTLTQLATHTADMPGYMVSTLETPALHLSSTDTDWTPAATIAELLQRLEKGTAAARTALEATDDEAFAQQWTMYYDGHPVINQPRAEVVRHIINHMIHHRAQIMVYLRLLDVPVPGIYGPSADER</sequence>
<evidence type="ECO:0008006" key="6">
    <source>
        <dbReference type="Google" id="ProtNLM"/>
    </source>
</evidence>
<comment type="caution">
    <text evidence="4">The sequence shown here is derived from an EMBL/GenBank/DDBJ whole genome shotgun (WGS) entry which is preliminary data.</text>
</comment>
<protein>
    <recommendedName>
        <fullName evidence="6">DinB family protein</fullName>
    </recommendedName>
</protein>
<dbReference type="Pfam" id="PF05163">
    <property type="entry name" value="DinB"/>
    <property type="match status" value="1"/>
</dbReference>
<dbReference type="InterPro" id="IPR007837">
    <property type="entry name" value="DinB"/>
</dbReference>
<gene>
    <name evidence="4" type="ORF">GCM10011383_42970</name>
</gene>
<organism evidence="4 5">
    <name type="scientific">Hymenobacter cavernae</name>
    <dbReference type="NCBI Taxonomy" id="2044852"/>
    <lineage>
        <taxon>Bacteria</taxon>
        <taxon>Pseudomonadati</taxon>
        <taxon>Bacteroidota</taxon>
        <taxon>Cytophagia</taxon>
        <taxon>Cytophagales</taxon>
        <taxon>Hymenobacteraceae</taxon>
        <taxon>Hymenobacter</taxon>
    </lineage>
</organism>
<feature type="signal peptide" evidence="3">
    <location>
        <begin position="1"/>
        <end position="19"/>
    </location>
</feature>
<evidence type="ECO:0000313" key="5">
    <source>
        <dbReference type="Proteomes" id="UP000632273"/>
    </source>
</evidence>
<dbReference type="Proteomes" id="UP000632273">
    <property type="component" value="Unassembled WGS sequence"/>
</dbReference>
<dbReference type="SUPFAM" id="SSF109854">
    <property type="entry name" value="DinB/YfiT-like putative metalloenzymes"/>
    <property type="match status" value="1"/>
</dbReference>
<keyword evidence="5" id="KW-1185">Reference proteome</keyword>
<evidence type="ECO:0000256" key="3">
    <source>
        <dbReference type="SAM" id="SignalP"/>
    </source>
</evidence>
<proteinExistence type="inferred from homology"/>
<keyword evidence="3" id="KW-0732">Signal</keyword>
<comment type="similarity">
    <text evidence="1">Belongs to the DinB family.</text>
</comment>
<accession>A0ABQ1UU26</accession>
<dbReference type="Gene3D" id="1.20.120.450">
    <property type="entry name" value="dinb family like domain"/>
    <property type="match status" value="1"/>
</dbReference>
<reference evidence="5" key="1">
    <citation type="journal article" date="2019" name="Int. J. Syst. Evol. Microbiol.">
        <title>The Global Catalogue of Microorganisms (GCM) 10K type strain sequencing project: providing services to taxonomists for standard genome sequencing and annotation.</title>
        <authorList>
            <consortium name="The Broad Institute Genomics Platform"/>
            <consortium name="The Broad Institute Genome Sequencing Center for Infectious Disease"/>
            <person name="Wu L."/>
            <person name="Ma J."/>
        </authorList>
    </citation>
    <scope>NUCLEOTIDE SEQUENCE [LARGE SCALE GENOMIC DNA]</scope>
    <source>
        <strain evidence="5">CGMCC 1.15197</strain>
    </source>
</reference>
<dbReference type="InterPro" id="IPR034660">
    <property type="entry name" value="DinB/YfiT-like"/>
</dbReference>
<feature type="chain" id="PRO_5045671809" description="DinB family protein" evidence="3">
    <location>
        <begin position="20"/>
        <end position="179"/>
    </location>
</feature>
<name>A0ABQ1UU26_9BACT</name>
<evidence type="ECO:0000256" key="1">
    <source>
        <dbReference type="ARBA" id="ARBA00008635"/>
    </source>
</evidence>
<keyword evidence="2" id="KW-0479">Metal-binding</keyword>
<dbReference type="EMBL" id="BMHT01000010">
    <property type="protein sequence ID" value="GGF26812.1"/>
    <property type="molecule type" value="Genomic_DNA"/>
</dbReference>